<evidence type="ECO:0000256" key="9">
    <source>
        <dbReference type="ARBA" id="ARBA00025772"/>
    </source>
</evidence>
<dbReference type="Pfam" id="PF07963">
    <property type="entry name" value="N_methyl"/>
    <property type="match status" value="1"/>
</dbReference>
<evidence type="ECO:0000256" key="2">
    <source>
        <dbReference type="ARBA" id="ARBA00021549"/>
    </source>
</evidence>
<evidence type="ECO:0000256" key="1">
    <source>
        <dbReference type="ARBA" id="ARBA00004377"/>
    </source>
</evidence>
<dbReference type="AlphaFoldDB" id="A0A8I2KNC3"/>
<organism evidence="13 15">
    <name type="scientific">Pseudoalteromonas maricaloris</name>
    <dbReference type="NCBI Taxonomy" id="184924"/>
    <lineage>
        <taxon>Bacteria</taxon>
        <taxon>Pseudomonadati</taxon>
        <taxon>Pseudomonadota</taxon>
        <taxon>Gammaproteobacteria</taxon>
        <taxon>Alteromonadales</taxon>
        <taxon>Pseudoalteromonadaceae</taxon>
        <taxon>Pseudoalteromonas</taxon>
    </lineage>
</organism>
<sequence>MKVEVISRNNSNHKLLLFDCEAVMKQSAGFNLLELMITIAILAIVLAISFSFDGNLLQRNRAESFLQELQRNIAFARVKATAADEIVILCPAPPANIQARTAFTCQDNWATNRISVFVDSDKNGTFSNGDTIHRTMEVVGDNDTMVFSGDNRLRFDSSGLLSGSNAGNFTYCPGSDDNNQQLSVSTAGTALYRGNTTDTCG</sequence>
<keyword evidence="8 11" id="KW-0472">Membrane</keyword>
<dbReference type="EMBL" id="CP137578">
    <property type="protein sequence ID" value="WOX27516.1"/>
    <property type="molecule type" value="Genomic_DNA"/>
</dbReference>
<dbReference type="InterPro" id="IPR012902">
    <property type="entry name" value="N_methyl_site"/>
</dbReference>
<comment type="similarity">
    <text evidence="9">Belongs to the GSP H family.</text>
</comment>
<evidence type="ECO:0000256" key="11">
    <source>
        <dbReference type="SAM" id="Phobius"/>
    </source>
</evidence>
<dbReference type="Proteomes" id="UP000646877">
    <property type="component" value="Unassembled WGS sequence"/>
</dbReference>
<dbReference type="Pfam" id="PF12019">
    <property type="entry name" value="GspH"/>
    <property type="match status" value="1"/>
</dbReference>
<dbReference type="GO" id="GO:0015628">
    <property type="term" value="P:protein secretion by the type II secretion system"/>
    <property type="evidence" value="ECO:0007669"/>
    <property type="project" value="InterPro"/>
</dbReference>
<evidence type="ECO:0000256" key="5">
    <source>
        <dbReference type="ARBA" id="ARBA00022519"/>
    </source>
</evidence>
<name>A0A8I2KNC3_9GAMM</name>
<accession>A0A8I2KNC3</accession>
<evidence type="ECO:0000256" key="3">
    <source>
        <dbReference type="ARBA" id="ARBA00022475"/>
    </source>
</evidence>
<evidence type="ECO:0000259" key="12">
    <source>
        <dbReference type="Pfam" id="PF12019"/>
    </source>
</evidence>
<dbReference type="NCBIfam" id="TIGR02532">
    <property type="entry name" value="IV_pilin_GFxxxE"/>
    <property type="match status" value="1"/>
</dbReference>
<keyword evidence="16" id="KW-1185">Reference proteome</keyword>
<evidence type="ECO:0000313" key="13">
    <source>
        <dbReference type="EMBL" id="NLR19898.1"/>
    </source>
</evidence>
<dbReference type="Proteomes" id="UP001304419">
    <property type="component" value="Chromosome 1"/>
</dbReference>
<dbReference type="EMBL" id="WEIA01000001">
    <property type="protein sequence ID" value="NLR19898.1"/>
    <property type="molecule type" value="Genomic_DNA"/>
</dbReference>
<evidence type="ECO:0000256" key="8">
    <source>
        <dbReference type="ARBA" id="ARBA00023136"/>
    </source>
</evidence>
<proteinExistence type="inferred from homology"/>
<keyword evidence="4" id="KW-0488">Methylation</keyword>
<comment type="subcellular location">
    <subcellularLocation>
        <location evidence="1">Cell inner membrane</location>
        <topology evidence="1">Single-pass membrane protein</topology>
    </subcellularLocation>
</comment>
<evidence type="ECO:0000313" key="16">
    <source>
        <dbReference type="Proteomes" id="UP001304419"/>
    </source>
</evidence>
<dbReference type="GO" id="GO:0015627">
    <property type="term" value="C:type II protein secretion system complex"/>
    <property type="evidence" value="ECO:0007669"/>
    <property type="project" value="InterPro"/>
</dbReference>
<dbReference type="SUPFAM" id="SSF54523">
    <property type="entry name" value="Pili subunits"/>
    <property type="match status" value="1"/>
</dbReference>
<dbReference type="Gene3D" id="3.55.40.10">
    <property type="entry name" value="minor pseudopilin epsh domain"/>
    <property type="match status" value="1"/>
</dbReference>
<feature type="domain" description="General secretion pathway GspH" evidence="12">
    <location>
        <begin position="67"/>
        <end position="188"/>
    </location>
</feature>
<reference evidence="14 16" key="2">
    <citation type="submission" date="2023-10" db="EMBL/GenBank/DDBJ databases">
        <title>To unveil natural product biosynthetic capacity in Pseudoalteromonas.</title>
        <authorList>
            <person name="Wang J."/>
        </authorList>
    </citation>
    <scope>NUCLEOTIDE SEQUENCE [LARGE SCALE GENOMIC DNA]</scope>
    <source>
        <strain evidence="14 16">DSM 15914</strain>
    </source>
</reference>
<keyword evidence="7 11" id="KW-1133">Transmembrane helix</keyword>
<evidence type="ECO:0000256" key="10">
    <source>
        <dbReference type="ARBA" id="ARBA00030775"/>
    </source>
</evidence>
<reference evidence="13" key="1">
    <citation type="submission" date="2019-10" db="EMBL/GenBank/DDBJ databases">
        <authorList>
            <person name="Paulsen S."/>
        </authorList>
    </citation>
    <scope>NUCLEOTIDE SEQUENCE</scope>
    <source>
        <strain evidence="13">LMG 19692</strain>
    </source>
</reference>
<keyword evidence="3" id="KW-1003">Cell membrane</keyword>
<protein>
    <recommendedName>
        <fullName evidence="2">Type II secretion system protein H</fullName>
    </recommendedName>
    <alternativeName>
        <fullName evidence="10">General secretion pathway protein H</fullName>
    </alternativeName>
</protein>
<evidence type="ECO:0000256" key="7">
    <source>
        <dbReference type="ARBA" id="ARBA00022989"/>
    </source>
</evidence>
<feature type="transmembrane region" description="Helical" evidence="11">
    <location>
        <begin position="32"/>
        <end position="52"/>
    </location>
</feature>
<dbReference type="InterPro" id="IPR045584">
    <property type="entry name" value="Pilin-like"/>
</dbReference>
<evidence type="ECO:0000256" key="4">
    <source>
        <dbReference type="ARBA" id="ARBA00022481"/>
    </source>
</evidence>
<evidence type="ECO:0000313" key="15">
    <source>
        <dbReference type="Proteomes" id="UP000646877"/>
    </source>
</evidence>
<keyword evidence="6 11" id="KW-0812">Transmembrane</keyword>
<evidence type="ECO:0000256" key="6">
    <source>
        <dbReference type="ARBA" id="ARBA00022692"/>
    </source>
</evidence>
<dbReference type="InterPro" id="IPR022346">
    <property type="entry name" value="T2SS_GspH"/>
</dbReference>
<keyword evidence="5" id="KW-0997">Cell inner membrane</keyword>
<evidence type="ECO:0000313" key="14">
    <source>
        <dbReference type="EMBL" id="WOX27516.1"/>
    </source>
</evidence>
<gene>
    <name evidence="13" type="ORF">F9Y85_00855</name>
    <name evidence="14" type="ORF">R5H13_12705</name>
</gene>
<dbReference type="GO" id="GO:0005886">
    <property type="term" value="C:plasma membrane"/>
    <property type="evidence" value="ECO:0007669"/>
    <property type="project" value="UniProtKB-SubCell"/>
</dbReference>